<keyword evidence="4" id="KW-0336">GPI-anchor</keyword>
<evidence type="ECO:0000256" key="2">
    <source>
        <dbReference type="ARBA" id="ARBA00009748"/>
    </source>
</evidence>
<proteinExistence type="inferred from homology"/>
<accession>A0AAD7Q3J2</accession>
<dbReference type="GO" id="GO:0098552">
    <property type="term" value="C:side of membrane"/>
    <property type="evidence" value="ECO:0007669"/>
    <property type="project" value="UniProtKB-KW"/>
</dbReference>
<feature type="signal peptide" evidence="10">
    <location>
        <begin position="1"/>
        <end position="28"/>
    </location>
</feature>
<feature type="compositionally biased region" description="Polar residues" evidence="9">
    <location>
        <begin position="128"/>
        <end position="139"/>
    </location>
</feature>
<keyword evidence="6" id="KW-1015">Disulfide bond</keyword>
<keyword evidence="7" id="KW-0325">Glycoprotein</keyword>
<keyword evidence="5 10" id="KW-0732">Signal</keyword>
<evidence type="ECO:0000313" key="13">
    <source>
        <dbReference type="Proteomes" id="UP001163823"/>
    </source>
</evidence>
<evidence type="ECO:0000256" key="1">
    <source>
        <dbReference type="ARBA" id="ARBA00004609"/>
    </source>
</evidence>
<feature type="chain" id="PRO_5041968191" evidence="10">
    <location>
        <begin position="29"/>
        <end position="197"/>
    </location>
</feature>
<evidence type="ECO:0000256" key="4">
    <source>
        <dbReference type="ARBA" id="ARBA00022622"/>
    </source>
</evidence>
<reference evidence="12" key="1">
    <citation type="journal article" date="2023" name="Science">
        <title>Elucidation of the pathway for biosynthesis of saponin adjuvants from the soapbark tree.</title>
        <authorList>
            <person name="Reed J."/>
            <person name="Orme A."/>
            <person name="El-Demerdash A."/>
            <person name="Owen C."/>
            <person name="Martin L.B.B."/>
            <person name="Misra R.C."/>
            <person name="Kikuchi S."/>
            <person name="Rejzek M."/>
            <person name="Martin A.C."/>
            <person name="Harkess A."/>
            <person name="Leebens-Mack J."/>
            <person name="Louveau T."/>
            <person name="Stephenson M.J."/>
            <person name="Osbourn A."/>
        </authorList>
    </citation>
    <scope>NUCLEOTIDE SEQUENCE</scope>
    <source>
        <strain evidence="12">S10</strain>
    </source>
</reference>
<keyword evidence="4" id="KW-0472">Membrane</keyword>
<evidence type="ECO:0000256" key="5">
    <source>
        <dbReference type="ARBA" id="ARBA00022729"/>
    </source>
</evidence>
<dbReference type="AlphaFoldDB" id="A0AAD7Q3J2"/>
<feature type="domain" description="Bifunctional inhibitor/plant lipid transfer protein/seed storage helical" evidence="11">
    <location>
        <begin position="35"/>
        <end position="112"/>
    </location>
</feature>
<evidence type="ECO:0000259" key="11">
    <source>
        <dbReference type="SMART" id="SM00499"/>
    </source>
</evidence>
<dbReference type="SMART" id="SM00499">
    <property type="entry name" value="AAI"/>
    <property type="match status" value="1"/>
</dbReference>
<evidence type="ECO:0000256" key="7">
    <source>
        <dbReference type="ARBA" id="ARBA00023180"/>
    </source>
</evidence>
<dbReference type="InterPro" id="IPR043325">
    <property type="entry name" value="LTSS"/>
</dbReference>
<dbReference type="GO" id="GO:0005886">
    <property type="term" value="C:plasma membrane"/>
    <property type="evidence" value="ECO:0007669"/>
    <property type="project" value="UniProtKB-SubCell"/>
</dbReference>
<evidence type="ECO:0000256" key="3">
    <source>
        <dbReference type="ARBA" id="ARBA00022475"/>
    </source>
</evidence>
<organism evidence="12 13">
    <name type="scientific">Quillaja saponaria</name>
    <name type="common">Soap bark tree</name>
    <dbReference type="NCBI Taxonomy" id="32244"/>
    <lineage>
        <taxon>Eukaryota</taxon>
        <taxon>Viridiplantae</taxon>
        <taxon>Streptophyta</taxon>
        <taxon>Embryophyta</taxon>
        <taxon>Tracheophyta</taxon>
        <taxon>Spermatophyta</taxon>
        <taxon>Magnoliopsida</taxon>
        <taxon>eudicotyledons</taxon>
        <taxon>Gunneridae</taxon>
        <taxon>Pentapetalae</taxon>
        <taxon>rosids</taxon>
        <taxon>fabids</taxon>
        <taxon>Fabales</taxon>
        <taxon>Quillajaceae</taxon>
        <taxon>Quillaja</taxon>
    </lineage>
</organism>
<sequence>MAFQSHFTKTALALVYILMVTCCTVVDSANEAEECSKHLSGLASCLTYILGTSKTPTSDCCSRLKQALDNNKKCVCLLVKDRDDPKLGLKYNLTLARGIFPVCKIPENPTQCIALLHLDPKSPEAQTFNEMGKFSNTGGSSSPAPSPTVEGSTYTGGTSAAKNDADCYVKKRWIGLEVLVGGILNLLFHEFPLELLI</sequence>
<evidence type="ECO:0000313" key="12">
    <source>
        <dbReference type="EMBL" id="KAJ7974188.1"/>
    </source>
</evidence>
<dbReference type="EMBL" id="JARAOO010000003">
    <property type="protein sequence ID" value="KAJ7974188.1"/>
    <property type="molecule type" value="Genomic_DNA"/>
</dbReference>
<keyword evidence="3" id="KW-1003">Cell membrane</keyword>
<dbReference type="InterPro" id="IPR016140">
    <property type="entry name" value="Bifunc_inhib/LTP/seed_store"/>
</dbReference>
<gene>
    <name evidence="12" type="ORF">O6P43_004299</name>
</gene>
<evidence type="ECO:0000256" key="9">
    <source>
        <dbReference type="SAM" id="MobiDB-lite"/>
    </source>
</evidence>
<keyword evidence="13" id="KW-1185">Reference proteome</keyword>
<dbReference type="CDD" id="cd00010">
    <property type="entry name" value="AAI_LTSS"/>
    <property type="match status" value="1"/>
</dbReference>
<feature type="region of interest" description="Disordered" evidence="9">
    <location>
        <begin position="128"/>
        <end position="157"/>
    </location>
</feature>
<evidence type="ECO:0000256" key="8">
    <source>
        <dbReference type="ARBA" id="ARBA00023288"/>
    </source>
</evidence>
<dbReference type="PANTHER" id="PTHR33044">
    <property type="entry name" value="BIFUNCTIONAL INHIBITOR/LIPID-TRANSFER PROTEIN/SEED STORAGE 2S ALBUMIN SUPERFAMILY PROTEIN-RELATED"/>
    <property type="match status" value="1"/>
</dbReference>
<evidence type="ECO:0000256" key="6">
    <source>
        <dbReference type="ARBA" id="ARBA00023157"/>
    </source>
</evidence>
<protein>
    <submittedName>
        <fullName evidence="12">Lipid transfer protein</fullName>
    </submittedName>
</protein>
<dbReference type="Proteomes" id="UP001163823">
    <property type="component" value="Chromosome 3"/>
</dbReference>
<comment type="caution">
    <text evidence="12">The sequence shown here is derived from an EMBL/GenBank/DDBJ whole genome shotgun (WGS) entry which is preliminary data.</text>
</comment>
<evidence type="ECO:0000256" key="10">
    <source>
        <dbReference type="SAM" id="SignalP"/>
    </source>
</evidence>
<comment type="similarity">
    <text evidence="2">Belongs to the plant LTP family.</text>
</comment>
<dbReference type="SUPFAM" id="SSF47699">
    <property type="entry name" value="Bifunctional inhibitor/lipid-transfer protein/seed storage 2S albumin"/>
    <property type="match status" value="1"/>
</dbReference>
<comment type="subcellular location">
    <subcellularLocation>
        <location evidence="1">Cell membrane</location>
        <topology evidence="1">Lipid-anchor</topology>
        <topology evidence="1">GPI-anchor</topology>
    </subcellularLocation>
</comment>
<dbReference type="Gene3D" id="1.10.110.10">
    <property type="entry name" value="Plant lipid-transfer and hydrophobic proteins"/>
    <property type="match status" value="1"/>
</dbReference>
<keyword evidence="8" id="KW-0449">Lipoprotein</keyword>
<dbReference type="Pfam" id="PF14368">
    <property type="entry name" value="LTP_2"/>
    <property type="match status" value="1"/>
</dbReference>
<name>A0AAD7Q3J2_QUISA</name>
<dbReference type="InterPro" id="IPR036312">
    <property type="entry name" value="Bifun_inhib/LTP/seed_sf"/>
</dbReference>
<dbReference type="KEGG" id="qsa:O6P43_004299"/>